<dbReference type="PANTHER" id="PTHR35530">
    <property type="entry name" value="TAUTOMERASE-RELATED"/>
    <property type="match status" value="1"/>
</dbReference>
<feature type="domain" description="4-oxalocrotonate tautomerase-like" evidence="5">
    <location>
        <begin position="2"/>
        <end position="57"/>
    </location>
</feature>
<dbReference type="PANTHER" id="PTHR35530:SF1">
    <property type="entry name" value="2-HYDROXYMUCONATE TAUTOMERASE"/>
    <property type="match status" value="1"/>
</dbReference>
<keyword evidence="2 4" id="KW-0413">Isomerase</keyword>
<gene>
    <name evidence="6" type="ORF">IOQ59_11150</name>
</gene>
<dbReference type="NCBIfam" id="NF002571">
    <property type="entry name" value="PRK02220.1"/>
    <property type="match status" value="1"/>
</dbReference>
<evidence type="ECO:0000313" key="7">
    <source>
        <dbReference type="Proteomes" id="UP000640333"/>
    </source>
</evidence>
<reference evidence="6" key="1">
    <citation type="submission" date="2020-10" db="EMBL/GenBank/DDBJ databases">
        <title>Bacterium isolated from coastal waters sediment.</title>
        <authorList>
            <person name="Chen R.-J."/>
            <person name="Lu D.-C."/>
            <person name="Zhu K.-L."/>
            <person name="Du Z.-J."/>
        </authorList>
    </citation>
    <scope>NUCLEOTIDE SEQUENCE</scope>
    <source>
        <strain evidence="6">N1Y112</strain>
    </source>
</reference>
<evidence type="ECO:0000259" key="5">
    <source>
        <dbReference type="Pfam" id="PF01361"/>
    </source>
</evidence>
<evidence type="ECO:0000313" key="6">
    <source>
        <dbReference type="EMBL" id="MBE9397814.1"/>
    </source>
</evidence>
<name>A0A8J7JZJ4_9GAMM</name>
<dbReference type="SUPFAM" id="SSF55331">
    <property type="entry name" value="Tautomerase/MIF"/>
    <property type="match status" value="1"/>
</dbReference>
<dbReference type="RefSeq" id="WP_193953370.1">
    <property type="nucleotide sequence ID" value="NZ_JADEYS010000010.1"/>
</dbReference>
<comment type="caution">
    <text evidence="6">The sequence shown here is derived from an EMBL/GenBank/DDBJ whole genome shotgun (WGS) entry which is preliminary data.</text>
</comment>
<dbReference type="AlphaFoldDB" id="A0A8J7JZJ4"/>
<dbReference type="InterPro" id="IPR014347">
    <property type="entry name" value="Tautomerase/MIF_sf"/>
</dbReference>
<accession>A0A8J7JZJ4</accession>
<dbReference type="Proteomes" id="UP000640333">
    <property type="component" value="Unassembled WGS sequence"/>
</dbReference>
<evidence type="ECO:0000256" key="1">
    <source>
        <dbReference type="ARBA" id="ARBA00006723"/>
    </source>
</evidence>
<dbReference type="GO" id="GO:0016853">
    <property type="term" value="F:isomerase activity"/>
    <property type="evidence" value="ECO:0007669"/>
    <property type="project" value="UniProtKB-UniRule"/>
</dbReference>
<dbReference type="Gene3D" id="3.30.429.10">
    <property type="entry name" value="Macrophage Migration Inhibitory Factor"/>
    <property type="match status" value="1"/>
</dbReference>
<sequence length="63" mass="6756">MPIVQVNMMAGRTNQQKEAMIRKVTDAVMDAVGAPEQNVTVLINEIPKTEFGIGGVSAQTLGR</sequence>
<evidence type="ECO:0000256" key="3">
    <source>
        <dbReference type="PIRSR" id="PIRSR618191-1"/>
    </source>
</evidence>
<dbReference type="InterPro" id="IPR004370">
    <property type="entry name" value="4-OT-like_dom"/>
</dbReference>
<keyword evidence="7" id="KW-1185">Reference proteome</keyword>
<dbReference type="Pfam" id="PF01361">
    <property type="entry name" value="Tautomerase"/>
    <property type="match status" value="1"/>
</dbReference>
<comment type="similarity">
    <text evidence="1 4">Belongs to the 4-oxalocrotonate tautomerase family.</text>
</comment>
<dbReference type="EMBL" id="JADEYS010000010">
    <property type="protein sequence ID" value="MBE9397814.1"/>
    <property type="molecule type" value="Genomic_DNA"/>
</dbReference>
<protein>
    <recommendedName>
        <fullName evidence="4">Tautomerase</fullName>
        <ecNumber evidence="4">5.3.2.-</ecNumber>
    </recommendedName>
</protein>
<feature type="active site" description="Proton acceptor; via imino nitrogen" evidence="3">
    <location>
        <position position="2"/>
    </location>
</feature>
<organism evidence="6 7">
    <name type="scientific">Pontibacterium sinense</name>
    <dbReference type="NCBI Taxonomy" id="2781979"/>
    <lineage>
        <taxon>Bacteria</taxon>
        <taxon>Pseudomonadati</taxon>
        <taxon>Pseudomonadota</taxon>
        <taxon>Gammaproteobacteria</taxon>
        <taxon>Oceanospirillales</taxon>
        <taxon>Oceanospirillaceae</taxon>
        <taxon>Pontibacterium</taxon>
    </lineage>
</organism>
<dbReference type="InterPro" id="IPR018191">
    <property type="entry name" value="4-OT"/>
</dbReference>
<proteinExistence type="inferred from homology"/>
<evidence type="ECO:0000256" key="2">
    <source>
        <dbReference type="ARBA" id="ARBA00023235"/>
    </source>
</evidence>
<dbReference type="NCBIfam" id="TIGR00013">
    <property type="entry name" value="taut"/>
    <property type="match status" value="1"/>
</dbReference>
<evidence type="ECO:0000256" key="4">
    <source>
        <dbReference type="RuleBase" id="RU362032"/>
    </source>
</evidence>
<dbReference type="EC" id="5.3.2.-" evidence="4"/>